<dbReference type="EMBL" id="CAACVG010002202">
    <property type="protein sequence ID" value="VEN36163.1"/>
    <property type="molecule type" value="Genomic_DNA"/>
</dbReference>
<reference evidence="4 5" key="1">
    <citation type="submission" date="2019-01" db="EMBL/GenBank/DDBJ databases">
        <authorList>
            <person name="Sayadi A."/>
        </authorList>
    </citation>
    <scope>NUCLEOTIDE SEQUENCE [LARGE SCALE GENOMIC DNA]</scope>
</reference>
<evidence type="ECO:0000256" key="3">
    <source>
        <dbReference type="SAM" id="SignalP"/>
    </source>
</evidence>
<evidence type="ECO:0000256" key="1">
    <source>
        <dbReference type="SAM" id="MobiDB-lite"/>
    </source>
</evidence>
<feature type="signal peptide" evidence="3">
    <location>
        <begin position="1"/>
        <end position="18"/>
    </location>
</feature>
<keyword evidence="2" id="KW-1133">Transmembrane helix</keyword>
<feature type="region of interest" description="Disordered" evidence="1">
    <location>
        <begin position="584"/>
        <end position="622"/>
    </location>
</feature>
<evidence type="ECO:0000313" key="5">
    <source>
        <dbReference type="Proteomes" id="UP000410492"/>
    </source>
</evidence>
<gene>
    <name evidence="4" type="ORF">CALMAC_LOCUS1860</name>
</gene>
<dbReference type="InterPro" id="IPR022048">
    <property type="entry name" value="Envelope_fusion-like"/>
</dbReference>
<evidence type="ECO:0000256" key="2">
    <source>
        <dbReference type="SAM" id="Phobius"/>
    </source>
</evidence>
<keyword evidence="2" id="KW-0472">Membrane</keyword>
<organism evidence="4 5">
    <name type="scientific">Callosobruchus maculatus</name>
    <name type="common">Southern cowpea weevil</name>
    <name type="synonym">Pulse bruchid</name>
    <dbReference type="NCBI Taxonomy" id="64391"/>
    <lineage>
        <taxon>Eukaryota</taxon>
        <taxon>Metazoa</taxon>
        <taxon>Ecdysozoa</taxon>
        <taxon>Arthropoda</taxon>
        <taxon>Hexapoda</taxon>
        <taxon>Insecta</taxon>
        <taxon>Pterygota</taxon>
        <taxon>Neoptera</taxon>
        <taxon>Endopterygota</taxon>
        <taxon>Coleoptera</taxon>
        <taxon>Polyphaga</taxon>
        <taxon>Cucujiformia</taxon>
        <taxon>Chrysomeloidea</taxon>
        <taxon>Chrysomelidae</taxon>
        <taxon>Bruchinae</taxon>
        <taxon>Bruchini</taxon>
        <taxon>Callosobruchus</taxon>
    </lineage>
</organism>
<keyword evidence="2" id="KW-0812">Transmembrane</keyword>
<accession>A0A653BKP6</accession>
<proteinExistence type="predicted"/>
<evidence type="ECO:0000313" key="4">
    <source>
        <dbReference type="EMBL" id="VEN36163.1"/>
    </source>
</evidence>
<protein>
    <recommendedName>
        <fullName evidence="6">Envelope fusion protein</fullName>
    </recommendedName>
</protein>
<dbReference type="OrthoDB" id="6628329at2759"/>
<dbReference type="Pfam" id="PF12259">
    <property type="entry name" value="Baculo_F"/>
    <property type="match status" value="1"/>
</dbReference>
<feature type="transmembrane region" description="Helical" evidence="2">
    <location>
        <begin position="550"/>
        <end position="569"/>
    </location>
</feature>
<keyword evidence="3" id="KW-0732">Signal</keyword>
<sequence>MLLWYGLVLFVATSPAIAQIDIKPINNTLGIFFHEESDLKISNEKWTLLVYKDLDLIKKTIDDNNRILEHLSYLVDEPTPRMTAFKSEIKTHTSLLYQISRSLETKYYEIFDDTTSAMRMKRGLINAVGTIWKAITGNLDSSDGEYFNDCINKVSRDERELQNLMKNQISVTLSVIKKFNNTVQKLRIDEETFNQDLKIIGEKIYNIADNVAFVEARLEILEFCEQLMESYLFLQDSFNDILNSISFARLKVIHPSVITPKDLVDSLQDISHSLSRNNLPLPINLATVSEYLNLMELEAYQTKSKVVFALRIPLLEPEVYTLYRVLPLPIPDQRTGLFHVISTIQRYIAKDDDSLLYVSLQNFDNCKSYRIQSKICYNLLPYPIDNNAVCEAQLLRDPMKVPSECQIAVVALQDYRIQELAANLWLITISSPIPISVKCGRRETVTKTIKQNSVLKMSPTCSGFVGTTRIHARYTLNVYKNVTYRDHPVEIPFRCCEHLPDKQDLPELKPLKLNKINTEELDIANHKLNQYSEELDKMMNEPFITKHLSWFTYIFIASLCIAVIAFIYCKCKKKRPLRLCAPSYPSDGPSPDLDKTRFRPNLFRRRRPTVQPREEDESIELQ</sequence>
<dbReference type="Proteomes" id="UP000410492">
    <property type="component" value="Unassembled WGS sequence"/>
</dbReference>
<name>A0A653BKP6_CALMS</name>
<feature type="chain" id="PRO_5024826797" description="Envelope fusion protein" evidence="3">
    <location>
        <begin position="19"/>
        <end position="622"/>
    </location>
</feature>
<evidence type="ECO:0008006" key="6">
    <source>
        <dbReference type="Google" id="ProtNLM"/>
    </source>
</evidence>
<dbReference type="AlphaFoldDB" id="A0A653BKP6"/>
<keyword evidence="5" id="KW-1185">Reference proteome</keyword>